<protein>
    <submittedName>
        <fullName evidence="1">Uncharacterized protein</fullName>
    </submittedName>
</protein>
<evidence type="ECO:0000313" key="1">
    <source>
        <dbReference type="EMBL" id="SYV94243.1"/>
    </source>
</evidence>
<feature type="non-terminal residue" evidence="1">
    <location>
        <position position="76"/>
    </location>
</feature>
<dbReference type="AlphaFoldDB" id="A0A3B0PZE9"/>
<dbReference type="Proteomes" id="UP000260136">
    <property type="component" value="Chromosome"/>
</dbReference>
<sequence length="76" mass="9043">MSGENALLELKELLNQHELFFNELQNLIDNHKELELTKMQLTKYVNYAVKLIREISSFLSNVKINPIDVQRNEQIW</sequence>
<dbReference type="STRING" id="1006581.GCW_01385"/>
<organism evidence="1 2">
    <name type="scientific">Mycoplasmoides gallisepticum</name>
    <name type="common">Mycoplasma gallisepticum</name>
    <dbReference type="NCBI Taxonomy" id="2096"/>
    <lineage>
        <taxon>Bacteria</taxon>
        <taxon>Bacillati</taxon>
        <taxon>Mycoplasmatota</taxon>
        <taxon>Mycoplasmoidales</taxon>
        <taxon>Mycoplasmoidaceae</taxon>
        <taxon>Mycoplasmoides</taxon>
    </lineage>
</organism>
<accession>A0A3B0PZE9</accession>
<dbReference type="EMBL" id="LS991952">
    <property type="protein sequence ID" value="SYV94243.1"/>
    <property type="molecule type" value="Genomic_DNA"/>
</dbReference>
<reference evidence="2" key="1">
    <citation type="submission" date="2018-06" db="EMBL/GenBank/DDBJ databases">
        <authorList>
            <consortium name="Pathogen Informatics"/>
        </authorList>
    </citation>
    <scope>NUCLEOTIDE SEQUENCE [LARGE SCALE GENOMIC DNA]</scope>
    <source>
        <strain evidence="2">NCTC10115</strain>
    </source>
</reference>
<gene>
    <name evidence="1" type="ORF">NCTC10115_00562</name>
</gene>
<proteinExistence type="predicted"/>
<evidence type="ECO:0000313" key="2">
    <source>
        <dbReference type="Proteomes" id="UP000260136"/>
    </source>
</evidence>
<name>A0A3B0PZE9_MYCGL</name>